<evidence type="ECO:0000259" key="3">
    <source>
        <dbReference type="Pfam" id="PF01370"/>
    </source>
</evidence>
<dbReference type="EMBL" id="QKYV01000012">
    <property type="protein sequence ID" value="PZW37670.1"/>
    <property type="molecule type" value="Genomic_DNA"/>
</dbReference>
<name>A0A2W7HUJ1_9FLAO</name>
<dbReference type="FunFam" id="3.40.50.720:FF:000336">
    <property type="entry name" value="Aldehyde reductase"/>
    <property type="match status" value="1"/>
</dbReference>
<dbReference type="InterPro" id="IPR050425">
    <property type="entry name" value="NAD(P)_dehydrat-like"/>
</dbReference>
<sequence length="338" mass="37337">MKKVLVTGISGYVGLHAAAELLKNGYSVRGSVRNLSKTVELTKAIQKEIEPNGNLEYCELNLLNDEGWKEAMQGCDYVLHIASPYVAAEPKDENELIKPAIEGTQRALTFAKNAGVKRVVLTSSIVAMFGDANKSLNIKQDTWTNPNAKNMSAYVKSKTLAEKSAWNFIETQKGDNKLELVVINPGPIWGPTLSDKLSGESMNIVKNMITGKMPMLAKVATNMSDVRDIASIHVKALENKEANGQRFVVATENPYSFKEMAQILKANGNDKVSTFEGPNFLLKFMSKFNSDLKGMKPFIGNTYNADVSNTMQVFNWTPISFEKSILDTVQSVKQKLKN</sequence>
<dbReference type="InterPro" id="IPR036291">
    <property type="entry name" value="NAD(P)-bd_dom_sf"/>
</dbReference>
<keyword evidence="5" id="KW-1185">Reference proteome</keyword>
<comment type="similarity">
    <text evidence="2">Belongs to the NAD(P)-dependent epimerase/dehydratase family. Dihydroflavonol-4-reductase subfamily.</text>
</comment>
<evidence type="ECO:0000313" key="4">
    <source>
        <dbReference type="EMBL" id="PZW37670.1"/>
    </source>
</evidence>
<organism evidence="4 5">
    <name type="scientific">Mesonia algae</name>
    <dbReference type="NCBI Taxonomy" id="213248"/>
    <lineage>
        <taxon>Bacteria</taxon>
        <taxon>Pseudomonadati</taxon>
        <taxon>Bacteroidota</taxon>
        <taxon>Flavobacteriia</taxon>
        <taxon>Flavobacteriales</taxon>
        <taxon>Flavobacteriaceae</taxon>
        <taxon>Mesonia</taxon>
    </lineage>
</organism>
<dbReference type="PANTHER" id="PTHR10366:SF564">
    <property type="entry name" value="STEROL-4-ALPHA-CARBOXYLATE 3-DEHYDROGENASE, DECARBOXYLATING"/>
    <property type="match status" value="1"/>
</dbReference>
<accession>A0A2W7HUJ1</accession>
<dbReference type="RefSeq" id="WP_111542103.1">
    <property type="nucleotide sequence ID" value="NZ_QKYV01000012.1"/>
</dbReference>
<dbReference type="GO" id="GO:0016616">
    <property type="term" value="F:oxidoreductase activity, acting on the CH-OH group of donors, NAD or NADP as acceptor"/>
    <property type="evidence" value="ECO:0007669"/>
    <property type="project" value="TreeGrafter"/>
</dbReference>
<dbReference type="AlphaFoldDB" id="A0A2W7HUJ1"/>
<dbReference type="InterPro" id="IPR001509">
    <property type="entry name" value="Epimerase_deHydtase"/>
</dbReference>
<evidence type="ECO:0000256" key="2">
    <source>
        <dbReference type="ARBA" id="ARBA00023445"/>
    </source>
</evidence>
<dbReference type="Pfam" id="PF01370">
    <property type="entry name" value="Epimerase"/>
    <property type="match status" value="1"/>
</dbReference>
<dbReference type="SUPFAM" id="SSF51735">
    <property type="entry name" value="NAD(P)-binding Rossmann-fold domains"/>
    <property type="match status" value="1"/>
</dbReference>
<keyword evidence="1" id="KW-0560">Oxidoreductase</keyword>
<dbReference type="Proteomes" id="UP000249542">
    <property type="component" value="Unassembled WGS sequence"/>
</dbReference>
<feature type="domain" description="NAD-dependent epimerase/dehydratase" evidence="3">
    <location>
        <begin position="4"/>
        <end position="249"/>
    </location>
</feature>
<dbReference type="Gene3D" id="3.40.50.720">
    <property type="entry name" value="NAD(P)-binding Rossmann-like Domain"/>
    <property type="match status" value="1"/>
</dbReference>
<evidence type="ECO:0000313" key="5">
    <source>
        <dbReference type="Proteomes" id="UP000249542"/>
    </source>
</evidence>
<comment type="caution">
    <text evidence="4">The sequence shown here is derived from an EMBL/GenBank/DDBJ whole genome shotgun (WGS) entry which is preliminary data.</text>
</comment>
<gene>
    <name evidence="4" type="ORF">LX95_02847</name>
</gene>
<dbReference type="CDD" id="cd05227">
    <property type="entry name" value="AR_SDR_e"/>
    <property type="match status" value="1"/>
</dbReference>
<protein>
    <submittedName>
        <fullName evidence="4">Dihydroflavonol-4-reductase</fullName>
    </submittedName>
</protein>
<proteinExistence type="inferred from homology"/>
<reference evidence="4 5" key="1">
    <citation type="submission" date="2018-06" db="EMBL/GenBank/DDBJ databases">
        <title>Genomic Encyclopedia of Archaeal and Bacterial Type Strains, Phase II (KMG-II): from individual species to whole genera.</title>
        <authorList>
            <person name="Goeker M."/>
        </authorList>
    </citation>
    <scope>NUCLEOTIDE SEQUENCE [LARGE SCALE GENOMIC DNA]</scope>
    <source>
        <strain evidence="4 5">DSM 15361</strain>
    </source>
</reference>
<evidence type="ECO:0000256" key="1">
    <source>
        <dbReference type="ARBA" id="ARBA00023002"/>
    </source>
</evidence>
<dbReference type="PANTHER" id="PTHR10366">
    <property type="entry name" value="NAD DEPENDENT EPIMERASE/DEHYDRATASE"/>
    <property type="match status" value="1"/>
</dbReference>